<evidence type="ECO:0008006" key="7">
    <source>
        <dbReference type="Google" id="ProtNLM"/>
    </source>
</evidence>
<dbReference type="AlphaFoldDB" id="A0A226MLX2"/>
<comment type="similarity">
    <text evidence="1">Belongs to the zygin family.</text>
</comment>
<keyword evidence="2" id="KW-0597">Phosphoprotein</keyword>
<dbReference type="Proteomes" id="UP000198323">
    <property type="component" value="Unassembled WGS sequence"/>
</dbReference>
<gene>
    <name evidence="5" type="ORF">ASZ78_015493</name>
</gene>
<dbReference type="GO" id="GO:0030424">
    <property type="term" value="C:axon"/>
    <property type="evidence" value="ECO:0007669"/>
    <property type="project" value="TreeGrafter"/>
</dbReference>
<feature type="region of interest" description="Disordered" evidence="4">
    <location>
        <begin position="1"/>
        <end position="26"/>
    </location>
</feature>
<dbReference type="PANTHER" id="PTHR12394">
    <property type="entry name" value="ZYGIN"/>
    <property type="match status" value="1"/>
</dbReference>
<dbReference type="PANTHER" id="PTHR12394:SF4">
    <property type="entry name" value="FASCICULATION AND ELONGATION PROTEIN ZETA-1"/>
    <property type="match status" value="1"/>
</dbReference>
<dbReference type="EMBL" id="MCFN01000680">
    <property type="protein sequence ID" value="OXB56029.1"/>
    <property type="molecule type" value="Genomic_DNA"/>
</dbReference>
<sequence>MEAPLVSLEEEFEEGPGDNGGTPRRTVDPALAELESFSTEMMSFKSMEDLVQEFDEKLTVCFRNYDATTEGLAPVRGRLQAQEEEEHLQDEEVWDALTDGFAPRGSPRPWMHPEAEVPDGTDPQLCEKEEEEELAERSEHDSGINEEPLLTAEQVPTPQHLDVAITLGSHCSGHKKAKSSCSGTLELICGQGCRTHVGCRVQMWDTDASQVIEELEELMQSSPDPEADPEGDEDEEEEEDEEEDAEADAEGDGGGQGMEPIVLHELHTFSPTFNNNCSHEVMLAAGLEQLTAGELAAAAGRAEAASRALSAELVAQLARRDELAFEKEVKTAFIGALLAVQGEQREQREAARRRRRDRGLSLQGGRPERGGHMPRKVGMELGDMQT</sequence>
<evidence type="ECO:0000256" key="1">
    <source>
        <dbReference type="ARBA" id="ARBA00006788"/>
    </source>
</evidence>
<accession>A0A226MLX2</accession>
<dbReference type="GO" id="GO:0005737">
    <property type="term" value="C:cytoplasm"/>
    <property type="evidence" value="ECO:0007669"/>
    <property type="project" value="TreeGrafter"/>
</dbReference>
<evidence type="ECO:0000256" key="2">
    <source>
        <dbReference type="ARBA" id="ARBA00022553"/>
    </source>
</evidence>
<feature type="region of interest" description="Disordered" evidence="4">
    <location>
        <begin position="217"/>
        <end position="259"/>
    </location>
</feature>
<dbReference type="Pfam" id="PF07763">
    <property type="entry name" value="FEZ"/>
    <property type="match status" value="2"/>
</dbReference>
<proteinExistence type="inferred from homology"/>
<evidence type="ECO:0000256" key="4">
    <source>
        <dbReference type="SAM" id="MobiDB-lite"/>
    </source>
</evidence>
<feature type="compositionally biased region" description="Acidic residues" evidence="4">
    <location>
        <begin position="225"/>
        <end position="251"/>
    </location>
</feature>
<evidence type="ECO:0000313" key="6">
    <source>
        <dbReference type="Proteomes" id="UP000198323"/>
    </source>
</evidence>
<feature type="region of interest" description="Disordered" evidence="4">
    <location>
        <begin position="344"/>
        <end position="386"/>
    </location>
</feature>
<evidence type="ECO:0000256" key="3">
    <source>
        <dbReference type="ARBA" id="ARBA00023054"/>
    </source>
</evidence>
<keyword evidence="6" id="KW-1185">Reference proteome</keyword>
<evidence type="ECO:0000313" key="5">
    <source>
        <dbReference type="EMBL" id="OXB56029.1"/>
    </source>
</evidence>
<name>A0A226MLX2_CALSU</name>
<dbReference type="OrthoDB" id="7959977at2759"/>
<reference evidence="5 6" key="1">
    <citation type="submission" date="2016-07" db="EMBL/GenBank/DDBJ databases">
        <title>Disparate Historic Effective Population Sizes Predicted by Modern Levels of Genome Diversity for the Scaled Quail (Callipepla squamata) and the Northern Bobwhite (Colinus virginianus): Inferences from First and Second Generation Draft Genome Assemblies for Sympatric New World Quail.</title>
        <authorList>
            <person name="Oldeschulte D.L."/>
            <person name="Halley Y.A."/>
            <person name="Bhattarai E.K."/>
            <person name="Brashear W.A."/>
            <person name="Hill J."/>
            <person name="Metz R.P."/>
            <person name="Johnson C.D."/>
            <person name="Rollins D."/>
            <person name="Peterson M.J."/>
            <person name="Bickhart D.M."/>
            <person name="Decker J.E."/>
            <person name="Seabury C.M."/>
        </authorList>
    </citation>
    <scope>NUCLEOTIDE SEQUENCE [LARGE SCALE GENOMIC DNA]</scope>
    <source>
        <strain evidence="5 6">Texas</strain>
        <tissue evidence="5">Leg muscle</tissue>
    </source>
</reference>
<dbReference type="InterPro" id="IPR011680">
    <property type="entry name" value="FEZ"/>
</dbReference>
<keyword evidence="3" id="KW-0175">Coiled coil</keyword>
<comment type="caution">
    <text evidence="5">The sequence shown here is derived from an EMBL/GenBank/DDBJ whole genome shotgun (WGS) entry which is preliminary data.</text>
</comment>
<organism evidence="5 6">
    <name type="scientific">Callipepla squamata</name>
    <name type="common">Scaled quail</name>
    <dbReference type="NCBI Taxonomy" id="9009"/>
    <lineage>
        <taxon>Eukaryota</taxon>
        <taxon>Metazoa</taxon>
        <taxon>Chordata</taxon>
        <taxon>Craniata</taxon>
        <taxon>Vertebrata</taxon>
        <taxon>Euteleostomi</taxon>
        <taxon>Archelosauria</taxon>
        <taxon>Archosauria</taxon>
        <taxon>Dinosauria</taxon>
        <taxon>Saurischia</taxon>
        <taxon>Theropoda</taxon>
        <taxon>Coelurosauria</taxon>
        <taxon>Aves</taxon>
        <taxon>Neognathae</taxon>
        <taxon>Galloanserae</taxon>
        <taxon>Galliformes</taxon>
        <taxon>Odontophoridae</taxon>
        <taxon>Callipepla</taxon>
    </lineage>
</organism>
<feature type="region of interest" description="Disordered" evidence="4">
    <location>
        <begin position="100"/>
        <end position="145"/>
    </location>
</feature>
<dbReference type="STRING" id="9009.A0A226MLX2"/>
<protein>
    <recommendedName>
        <fullName evidence="7">Fasciculation and elongation protein zeta-1</fullName>
    </recommendedName>
</protein>